<sequence length="110" mass="12030">MDDNAKQHLIVAVNELLEGEDIAPIDWPMCFSDLNLIESMLDPLGRGPLYVLIHWRVSGGESGGGEGTTVPSTFPGKIIFFFYFSSSKLGIGKSNSGKLNRQSTPMKLNK</sequence>
<accession>A0A4Y2A389</accession>
<proteinExistence type="predicted"/>
<comment type="caution">
    <text evidence="1">The sequence shown here is derived from an EMBL/GenBank/DDBJ whole genome shotgun (WGS) entry which is preliminary data.</text>
</comment>
<gene>
    <name evidence="1" type="ORF">AVEN_231039_1</name>
</gene>
<evidence type="ECO:0000313" key="1">
    <source>
        <dbReference type="EMBL" id="GBL74150.1"/>
    </source>
</evidence>
<keyword evidence="2" id="KW-1185">Reference proteome</keyword>
<dbReference type="OrthoDB" id="6435577at2759"/>
<name>A0A4Y2A389_ARAVE</name>
<protein>
    <submittedName>
        <fullName evidence="1">Uncharacterized protein</fullName>
    </submittedName>
</protein>
<reference evidence="1 2" key="1">
    <citation type="journal article" date="2019" name="Sci. Rep.">
        <title>Orb-weaving spider Araneus ventricosus genome elucidates the spidroin gene catalogue.</title>
        <authorList>
            <person name="Kono N."/>
            <person name="Nakamura H."/>
            <person name="Ohtoshi R."/>
            <person name="Moran D.A.P."/>
            <person name="Shinohara A."/>
            <person name="Yoshida Y."/>
            <person name="Fujiwara M."/>
            <person name="Mori M."/>
            <person name="Tomita M."/>
            <person name="Arakawa K."/>
        </authorList>
    </citation>
    <scope>NUCLEOTIDE SEQUENCE [LARGE SCALE GENOMIC DNA]</scope>
</reference>
<dbReference type="EMBL" id="BGPR01000004">
    <property type="protein sequence ID" value="GBL74150.1"/>
    <property type="molecule type" value="Genomic_DNA"/>
</dbReference>
<organism evidence="1 2">
    <name type="scientific">Araneus ventricosus</name>
    <name type="common">Orbweaver spider</name>
    <name type="synonym">Epeira ventricosa</name>
    <dbReference type="NCBI Taxonomy" id="182803"/>
    <lineage>
        <taxon>Eukaryota</taxon>
        <taxon>Metazoa</taxon>
        <taxon>Ecdysozoa</taxon>
        <taxon>Arthropoda</taxon>
        <taxon>Chelicerata</taxon>
        <taxon>Arachnida</taxon>
        <taxon>Araneae</taxon>
        <taxon>Araneomorphae</taxon>
        <taxon>Entelegynae</taxon>
        <taxon>Araneoidea</taxon>
        <taxon>Araneidae</taxon>
        <taxon>Araneus</taxon>
    </lineage>
</organism>
<evidence type="ECO:0000313" key="2">
    <source>
        <dbReference type="Proteomes" id="UP000499080"/>
    </source>
</evidence>
<dbReference type="AlphaFoldDB" id="A0A4Y2A389"/>
<dbReference type="Proteomes" id="UP000499080">
    <property type="component" value="Unassembled WGS sequence"/>
</dbReference>